<keyword evidence="3" id="KW-1185">Reference proteome</keyword>
<feature type="coiled-coil region" evidence="1">
    <location>
        <begin position="232"/>
        <end position="259"/>
    </location>
</feature>
<dbReference type="OrthoDB" id="9795626at2"/>
<name>A0A318J8B3_9BURK</name>
<dbReference type="PANTHER" id="PTHR32114:SF2">
    <property type="entry name" value="ABC TRANSPORTER ABCH.3"/>
    <property type="match status" value="1"/>
</dbReference>
<feature type="coiled-coil region" evidence="1">
    <location>
        <begin position="633"/>
        <end position="688"/>
    </location>
</feature>
<keyword evidence="2" id="KW-0540">Nuclease</keyword>
<proteinExistence type="predicted"/>
<dbReference type="Pfam" id="PF13558">
    <property type="entry name" value="SbcC_Walker_B"/>
    <property type="match status" value="1"/>
</dbReference>
<gene>
    <name evidence="2" type="ORF">DFR42_103390</name>
</gene>
<dbReference type="GO" id="GO:0004527">
    <property type="term" value="F:exonuclease activity"/>
    <property type="evidence" value="ECO:0007669"/>
    <property type="project" value="UniProtKB-KW"/>
</dbReference>
<keyword evidence="2" id="KW-0378">Hydrolase</keyword>
<feature type="coiled-coil region" evidence="1">
    <location>
        <begin position="313"/>
        <end position="361"/>
    </location>
</feature>
<sequence length="1276" mass="142915">MKILAIRGKNLASLAGEFAVDFTQEPLQSAGLFAISGPTGAGKSTLLDALCMALYENTPRLIKAGTTKLPDGADAVTQQDTGNLLRRGTGEGYAEVDFVGTDGNAYRARWSVRRSRNKATGILQPTAMSLHQLPQLQPIGGKKTEVKEEIIKRLGLKFEQFTRAVLLAQNEFSSFLKADDNDRGELLETLTGSDIYGQISQRAFARAKLEREALERFHVRLADNKPLSAEERTQLDSELAISKNRLEQLDTQLAELQLHLRWHADNHKLMQAEQQAQQQLQVYAHEQSAAAQRAGFLQQVESIQAARPLVADIERLQQAIQKGQEEITTAHNNIQTGTLEAQEKQLVLELAQQQLQQAEHALQEATPLLDAAKALDSSLNVLRSNWLAAQHAKIQAEQALDHAQLQHKNKQADLAQLQRKQQELQAWLTHHAGLQSLADNWSTWELLLKQAATAKKDASYQQQNMLDLQKQKEKQEQLLAERALQKQASEQNWKQADHLREEAHSKLAKFDLPGLQMQRLALEQRREFLASATVLHKQRQEELQRSQALQARQQACLSAIQTVDKSIHQLQTQLPSLTAAKEQAQKSLQLAQTACNANVESLRDALQDEQACPVCGATEHPYKTANPQLHTLLVQLENELRHCQQTEQESRQLLATAMAESKQYQQQQQQLQQDLNSLQEQQQATEKAWQAHGIAVELTAELQKKNIAGEEVSNYFTQQQTDLQVQLQQLQQTEHAYQLAAQARDAAFASSEKAARALQEHKDAHTSLGHAVDKFTIALTQSTEKAQEASQKLDDALAQLAPAFAAQSDDGSSWQDNWHAAPLEFQNQCASHVQQWQSHQLSYSQGGEQLAKLQSDVEKLQLQSQQLAEQFNSDSKRYLAADTELKQQQAKRQELFQGRAVGEAEAHFQRTVSQARSLQQTRQQAYDDLRQQMARLYEAQEQISKRITQNQQELQLAHEKLHAWIAQQQAVMSNLDEALLRELLAHAHDWINAERQAMQAINNAVQQAATILHERSQQRQTHLQERPAALSFTLAVATDEEAEQEEVAEVAAATETSEAAHLQSLLKDLSESRQHIQQEYSRHQLAHAQDEARHQQAKDLIADMQGQEAQTRLWAQMNELIGAADGKKFRNYAQQITLDVLLAYANQHLHQLSRRYRLQRVADTLALMVIDQDMGDEQRSVHSLSGGESFLVSLALALGLASLSSNRIKVESLFIDEGFGSLDADTLRIAMDALDSLQAQGRKVGVISHVQEMTERIATRVVVQRVSGGSSSVGVG</sequence>
<dbReference type="Gene3D" id="3.40.50.300">
    <property type="entry name" value="P-loop containing nucleotide triphosphate hydrolases"/>
    <property type="match status" value="2"/>
</dbReference>
<dbReference type="InterPro" id="IPR027417">
    <property type="entry name" value="P-loop_NTPase"/>
</dbReference>
<dbReference type="PANTHER" id="PTHR32114">
    <property type="entry name" value="ABC TRANSPORTER ABCH.3"/>
    <property type="match status" value="1"/>
</dbReference>
<organism evidence="2 3">
    <name type="scientific">Undibacterium pigrum</name>
    <dbReference type="NCBI Taxonomy" id="401470"/>
    <lineage>
        <taxon>Bacteria</taxon>
        <taxon>Pseudomonadati</taxon>
        <taxon>Pseudomonadota</taxon>
        <taxon>Betaproteobacteria</taxon>
        <taxon>Burkholderiales</taxon>
        <taxon>Oxalobacteraceae</taxon>
        <taxon>Undibacterium</taxon>
    </lineage>
</organism>
<dbReference type="RefSeq" id="WP_110255368.1">
    <property type="nucleotide sequence ID" value="NZ_QJKB01000003.1"/>
</dbReference>
<feature type="coiled-coil region" evidence="1">
    <location>
        <begin position="393"/>
        <end position="425"/>
    </location>
</feature>
<dbReference type="AlphaFoldDB" id="A0A318J8B3"/>
<keyword evidence="2" id="KW-0269">Exonuclease</keyword>
<evidence type="ECO:0000313" key="3">
    <source>
        <dbReference type="Proteomes" id="UP000247792"/>
    </source>
</evidence>
<evidence type="ECO:0000313" key="2">
    <source>
        <dbReference type="EMBL" id="PXX44121.1"/>
    </source>
</evidence>
<dbReference type="Pfam" id="PF13555">
    <property type="entry name" value="AAA_29"/>
    <property type="match status" value="1"/>
</dbReference>
<accession>A0A318J8B3</accession>
<reference evidence="2 3" key="1">
    <citation type="submission" date="2018-05" db="EMBL/GenBank/DDBJ databases">
        <title>Genomic Encyclopedia of Type Strains, Phase IV (KMG-IV): sequencing the most valuable type-strain genomes for metagenomic binning, comparative biology and taxonomic classification.</title>
        <authorList>
            <person name="Goeker M."/>
        </authorList>
    </citation>
    <scope>NUCLEOTIDE SEQUENCE [LARGE SCALE GENOMIC DNA]</scope>
    <source>
        <strain evidence="2 3">DSM 19792</strain>
    </source>
</reference>
<dbReference type="Proteomes" id="UP000247792">
    <property type="component" value="Unassembled WGS sequence"/>
</dbReference>
<dbReference type="EMBL" id="QJKB01000003">
    <property type="protein sequence ID" value="PXX44121.1"/>
    <property type="molecule type" value="Genomic_DNA"/>
</dbReference>
<evidence type="ECO:0000256" key="1">
    <source>
        <dbReference type="SAM" id="Coils"/>
    </source>
</evidence>
<keyword evidence="1" id="KW-0175">Coiled coil</keyword>
<feature type="coiled-coil region" evidence="1">
    <location>
        <begin position="843"/>
        <end position="870"/>
    </location>
</feature>
<protein>
    <submittedName>
        <fullName evidence="2">Exonuclease SbcC</fullName>
    </submittedName>
</protein>
<comment type="caution">
    <text evidence="2">The sequence shown here is derived from an EMBL/GenBank/DDBJ whole genome shotgun (WGS) entry which is preliminary data.</text>
</comment>
<dbReference type="SUPFAM" id="SSF52540">
    <property type="entry name" value="P-loop containing nucleoside triphosphate hydrolases"/>
    <property type="match status" value="1"/>
</dbReference>